<dbReference type="GO" id="GO:0003677">
    <property type="term" value="F:DNA binding"/>
    <property type="evidence" value="ECO:0007669"/>
    <property type="project" value="UniProtKB-KW"/>
</dbReference>
<dbReference type="KEGG" id="cgi:CGB_A6045W"/>
<dbReference type="eggNOG" id="KOG3105">
    <property type="taxonomic scope" value="Eukaryota"/>
</dbReference>
<dbReference type="InterPro" id="IPR004875">
    <property type="entry name" value="DDE_SF_endonuclease_dom"/>
</dbReference>
<dbReference type="HOGENOM" id="CLU_049621_0_0_1"/>
<dbReference type="InterPro" id="IPR050863">
    <property type="entry name" value="CenT-Element_Derived"/>
</dbReference>
<dbReference type="GeneID" id="10188691"/>
<dbReference type="AlphaFoldDB" id="E6QY31"/>
<dbReference type="Gene3D" id="3.30.420.10">
    <property type="entry name" value="Ribonuclease H-like superfamily/Ribonuclease H"/>
    <property type="match status" value="1"/>
</dbReference>
<dbReference type="InterPro" id="IPR036397">
    <property type="entry name" value="RNaseH_sf"/>
</dbReference>
<gene>
    <name evidence="4" type="ordered locus">CGB_A6045W</name>
</gene>
<dbReference type="OrthoDB" id="2578415at2759"/>
<sequence length="538" mass="61481">MDDSIDLAVQHKREHPEESYKDVADAYKIPKSTLYDRCTFQHASRAAAVPRRLSIEQEEQLILKINEYASRGTLLAPRHVKELAEAICESSLGVNWTGRFVQRHKDRLHSRYFAFQELARLQADKIETRRAFYTLVSFYDPLADRFNPILASFPTRQVKDLYETGSYAPHLIFNIDEAGFDLGYKRKARRIASRTHLPIRQAVPPSNEHITTIATIGIDSAPVPPLIIYQGEHLQDSWTSTHDKDIRQLACVTQSGWNNSYIMLKWLEDVFDPYTRGLAHDGRDPRLLFLDGAQSHTKVAFLEACWARNIVVVVLPAHLTGKFQPLDVDFFNHLKRAYHQQLDDFQIGSGGQRALKGMFYLWHQRAWAQVATPRQIRSAWRKSGLWPLNKEVMDVDPHTPPPQHAAKVPLTPNNFRILRANNLAVKKGELDPRVALEKTEKALAKALADKALLECELKGFRAAEQAARAARGSRKRQRYPEGQLFDPLYQEEHAGELVVRKAEEEEARRKRRRTARVKRSATAPNVVRACTPRPTGTS</sequence>
<evidence type="ECO:0000256" key="2">
    <source>
        <dbReference type="SAM" id="MobiDB-lite"/>
    </source>
</evidence>
<dbReference type="Pfam" id="PF03184">
    <property type="entry name" value="DDE_1"/>
    <property type="match status" value="1"/>
</dbReference>
<feature type="domain" description="HTH CENPB-type" evidence="3">
    <location>
        <begin position="45"/>
        <end position="110"/>
    </location>
</feature>
<evidence type="ECO:0000259" key="3">
    <source>
        <dbReference type="PROSITE" id="PS51253"/>
    </source>
</evidence>
<accession>E6QY31</accession>
<evidence type="ECO:0000313" key="5">
    <source>
        <dbReference type="Proteomes" id="UP000007805"/>
    </source>
</evidence>
<reference evidence="4 5" key="1">
    <citation type="journal article" date="2011" name="MBio">
        <title>Genome variation in Cryptococcus gattii, an emerging pathogen of immunocompetent hosts.</title>
        <authorList>
            <person name="D'Souza C.A."/>
            <person name="Kronstad J.W."/>
            <person name="Taylor G."/>
            <person name="Warren R."/>
            <person name="Yuen M."/>
            <person name="Hu G."/>
            <person name="Jung W.H."/>
            <person name="Sham A."/>
            <person name="Kidd S.E."/>
            <person name="Tangen K."/>
            <person name="Lee N."/>
            <person name="Zeilmaker T."/>
            <person name="Sawkins J."/>
            <person name="McVicker G."/>
            <person name="Shah S."/>
            <person name="Gnerre S."/>
            <person name="Griggs A."/>
            <person name="Zeng Q."/>
            <person name="Bartlett K."/>
            <person name="Li W."/>
            <person name="Wang X."/>
            <person name="Heitman J."/>
            <person name="Stajich J.E."/>
            <person name="Fraser J.A."/>
            <person name="Meyer W."/>
            <person name="Carter D."/>
            <person name="Schein J."/>
            <person name="Krzywinski M."/>
            <person name="Kwon-Chung K.J."/>
            <person name="Varma A."/>
            <person name="Wang J."/>
            <person name="Brunham R."/>
            <person name="Fyfe M."/>
            <person name="Ouellette B.F."/>
            <person name="Siddiqui A."/>
            <person name="Marra M."/>
            <person name="Jones S."/>
            <person name="Holt R."/>
            <person name="Birren B.W."/>
            <person name="Galagan J.E."/>
            <person name="Cuomo C.A."/>
        </authorList>
    </citation>
    <scope>NUCLEOTIDE SEQUENCE [LARGE SCALE GENOMIC DNA]</scope>
    <source>
        <strain evidence="5">WM276 / ATCC MYA-4071</strain>
    </source>
</reference>
<dbReference type="VEuPathDB" id="FungiDB:CGB_A6045W"/>
<dbReference type="EMBL" id="CP000286">
    <property type="protein sequence ID" value="ADV19759.1"/>
    <property type="molecule type" value="Genomic_DNA"/>
</dbReference>
<reference key="2">
    <citation type="journal article" date="2011" name="MBio">
        <title>Genome variation in Cryptococcus gattii, an emerging pathogen of immunocompetent hosts.</title>
        <authorList>
            <person name="D'Souza C.A."/>
            <person name="Kronstad J.W."/>
            <person name="Taylor G."/>
            <person name="Warren R."/>
            <person name="Yuen M."/>
            <person name="Hu G."/>
            <person name="Jung W.H."/>
            <person name="Sham A."/>
            <person name="Kidd S.E."/>
            <person name="Tangen K."/>
            <person name="Lee N."/>
            <person name="Zeilmaker T."/>
            <person name="Sawkins J."/>
            <person name="McVicker G."/>
            <person name="Shah S."/>
            <person name="Gnerre S."/>
            <person name="Griggs A."/>
            <person name="Zeng Q."/>
            <person name="Bartlett K."/>
            <person name="Li W."/>
            <person name="Wang X."/>
            <person name="Heitman J."/>
            <person name="Stajich J.E."/>
            <person name="Fraser J.A."/>
            <person name="Meyer W."/>
            <person name="Carter D."/>
            <person name="Schein J."/>
            <person name="Krzywinski M."/>
            <person name="Kwong-Chung K.J."/>
            <person name="Varma A."/>
            <person name="Wang J."/>
            <person name="Brunham R."/>
            <person name="Fyfe M."/>
            <person name="Ouellette B.F.F."/>
            <person name="Siddiqui A."/>
            <person name="Marra M."/>
            <person name="Jones S."/>
            <person name="Holt R."/>
            <person name="Birren B.W."/>
            <person name="Galagan J.E."/>
            <person name="Cuomo C.A."/>
        </authorList>
    </citation>
    <scope>NUCLEOTIDE SEQUENCE</scope>
    <source>
        <strain>WM276</strain>
    </source>
</reference>
<organism evidence="4 5">
    <name type="scientific">Cryptococcus gattii serotype B (strain WM276 / ATCC MYA-4071)</name>
    <name type="common">Filobasidiella gattii</name>
    <name type="synonym">Cryptococcus bacillisporus</name>
    <dbReference type="NCBI Taxonomy" id="367775"/>
    <lineage>
        <taxon>Eukaryota</taxon>
        <taxon>Fungi</taxon>
        <taxon>Dikarya</taxon>
        <taxon>Basidiomycota</taxon>
        <taxon>Agaricomycotina</taxon>
        <taxon>Tremellomycetes</taxon>
        <taxon>Tremellales</taxon>
        <taxon>Cryptococcaceae</taxon>
        <taxon>Cryptococcus</taxon>
        <taxon>Cryptococcus gattii species complex</taxon>
    </lineage>
</organism>
<proteinExistence type="predicted"/>
<name>E6QY31_CRYGW</name>
<dbReference type="RefSeq" id="XP_003191546.1">
    <property type="nucleotide sequence ID" value="XM_003191498.1"/>
</dbReference>
<evidence type="ECO:0000313" key="4">
    <source>
        <dbReference type="EMBL" id="ADV19759.1"/>
    </source>
</evidence>
<dbReference type="PANTHER" id="PTHR19303">
    <property type="entry name" value="TRANSPOSON"/>
    <property type="match status" value="1"/>
</dbReference>
<dbReference type="InterPro" id="IPR006600">
    <property type="entry name" value="HTH_CenpB_DNA-bd_dom"/>
</dbReference>
<protein>
    <recommendedName>
        <fullName evidence="3">HTH CENPB-type domain-containing protein</fullName>
    </recommendedName>
</protein>
<feature type="compositionally biased region" description="Basic residues" evidence="2">
    <location>
        <begin position="509"/>
        <end position="519"/>
    </location>
</feature>
<dbReference type="Proteomes" id="UP000007805">
    <property type="component" value="Chromosome A"/>
</dbReference>
<evidence type="ECO:0000256" key="1">
    <source>
        <dbReference type="ARBA" id="ARBA00023125"/>
    </source>
</evidence>
<dbReference type="GO" id="GO:0005634">
    <property type="term" value="C:nucleus"/>
    <property type="evidence" value="ECO:0007669"/>
    <property type="project" value="TreeGrafter"/>
</dbReference>
<dbReference type="PANTHER" id="PTHR19303:SF74">
    <property type="entry name" value="POGO TRANSPOSABLE ELEMENT WITH KRAB DOMAIN"/>
    <property type="match status" value="1"/>
</dbReference>
<keyword evidence="1" id="KW-0238">DNA-binding</keyword>
<feature type="region of interest" description="Disordered" evidence="2">
    <location>
        <begin position="501"/>
        <end position="538"/>
    </location>
</feature>
<dbReference type="PROSITE" id="PS51253">
    <property type="entry name" value="HTH_CENPB"/>
    <property type="match status" value="1"/>
</dbReference>
<keyword evidence="5" id="KW-1185">Reference proteome</keyword>